<feature type="active site" description="Proton donor" evidence="2">
    <location>
        <position position="53"/>
    </location>
</feature>
<dbReference type="RefSeq" id="WP_273641870.1">
    <property type="nucleotide sequence ID" value="NZ_JAQQXP010000002.1"/>
</dbReference>
<comment type="catalytic activity">
    <reaction evidence="2">
        <text>a 3'-end 2',3'-cyclophospho-ribonucleotide-RNA + H2O = a 3'-end 2'-phospho-ribonucleotide-RNA + H(+)</text>
        <dbReference type="Rhea" id="RHEA:11828"/>
        <dbReference type="Rhea" id="RHEA-COMP:10464"/>
        <dbReference type="Rhea" id="RHEA-COMP:17353"/>
        <dbReference type="ChEBI" id="CHEBI:15377"/>
        <dbReference type="ChEBI" id="CHEBI:15378"/>
        <dbReference type="ChEBI" id="CHEBI:83064"/>
        <dbReference type="ChEBI" id="CHEBI:173113"/>
        <dbReference type="EC" id="3.1.4.58"/>
    </reaction>
</comment>
<dbReference type="EC" id="3.1.4.58" evidence="2"/>
<gene>
    <name evidence="4" type="primary">thpR</name>
    <name evidence="4" type="ORF">OIK42_15080</name>
</gene>
<feature type="domain" description="Phosphoesterase HXTX" evidence="3">
    <location>
        <begin position="38"/>
        <end position="94"/>
    </location>
</feature>
<dbReference type="InterPro" id="IPR004175">
    <property type="entry name" value="RNA_CPDase"/>
</dbReference>
<keyword evidence="5" id="KW-1185">Reference proteome</keyword>
<proteinExistence type="inferred from homology"/>
<evidence type="ECO:0000259" key="3">
    <source>
        <dbReference type="Pfam" id="PF02834"/>
    </source>
</evidence>
<comment type="similarity">
    <text evidence="2">Belongs to the 2H phosphoesterase superfamily. ThpR family.</text>
</comment>
<dbReference type="PANTHER" id="PTHR35561">
    <property type="entry name" value="RNA 2',3'-CYCLIC PHOSPHODIESTERASE"/>
    <property type="match status" value="1"/>
</dbReference>
<sequence>MRYFIGLDLSPADKLALENWRDKSLPEMPYNKPPAKSKQPERHLRPVPPANYHVTLCFLGSISPRQLEKTCQLLDDVTAAPFELTFDNTGYWSGPKIFHVAPSVIPEPLTHLASQTHSVARRAGIGVERREYRPHVTLIRNVKSDFPAPLFVPQLTCRFSQFHLFESVSGNSGVHYPIRCSWSLSAGNSVREKLLHGHF</sequence>
<feature type="short sequence motif" description="HXTX 1" evidence="2">
    <location>
        <begin position="53"/>
        <end position="56"/>
    </location>
</feature>
<organism evidence="4 5">
    <name type="scientific">Alteromonas gilva</name>
    <dbReference type="NCBI Taxonomy" id="2987522"/>
    <lineage>
        <taxon>Bacteria</taxon>
        <taxon>Pseudomonadati</taxon>
        <taxon>Pseudomonadota</taxon>
        <taxon>Gammaproteobacteria</taxon>
        <taxon>Alteromonadales</taxon>
        <taxon>Alteromonadaceae</taxon>
        <taxon>Alteromonas/Salinimonas group</taxon>
        <taxon>Alteromonas</taxon>
    </lineage>
</organism>
<keyword evidence="1 2" id="KW-0378">Hydrolase</keyword>
<comment type="caution">
    <text evidence="4">The sequence shown here is derived from an EMBL/GenBank/DDBJ whole genome shotgun (WGS) entry which is preliminary data.</text>
</comment>
<dbReference type="NCBIfam" id="TIGR02258">
    <property type="entry name" value="2_5_ligase"/>
    <property type="match status" value="1"/>
</dbReference>
<protein>
    <recommendedName>
        <fullName evidence="2">RNA 2',3'-cyclic phosphodiesterase</fullName>
        <shortName evidence="2">RNA 2',3'-CPDase</shortName>
        <ecNumber evidence="2">3.1.4.58</ecNumber>
    </recommendedName>
</protein>
<evidence type="ECO:0000313" key="5">
    <source>
        <dbReference type="Proteomes" id="UP001218788"/>
    </source>
</evidence>
<feature type="short sequence motif" description="HXTX 2" evidence="2">
    <location>
        <begin position="135"/>
        <end position="138"/>
    </location>
</feature>
<reference evidence="4 5" key="1">
    <citation type="submission" date="2022-10" db="EMBL/GenBank/DDBJ databases">
        <title>Alteromonas sp. chi3 Genome sequencing.</title>
        <authorList>
            <person name="Park S."/>
        </authorList>
    </citation>
    <scope>NUCLEOTIDE SEQUENCE [LARGE SCALE GENOMIC DNA]</scope>
    <source>
        <strain evidence="5">chi3</strain>
    </source>
</reference>
<comment type="function">
    <text evidence="2">Hydrolyzes RNA 2',3'-cyclic phosphodiester to an RNA 2'-phosphomonoester.</text>
</comment>
<dbReference type="EMBL" id="JAQQXP010000002">
    <property type="protein sequence ID" value="MDC8832081.1"/>
    <property type="molecule type" value="Genomic_DNA"/>
</dbReference>
<evidence type="ECO:0000256" key="1">
    <source>
        <dbReference type="ARBA" id="ARBA00022801"/>
    </source>
</evidence>
<dbReference type="PANTHER" id="PTHR35561:SF1">
    <property type="entry name" value="RNA 2',3'-CYCLIC PHOSPHODIESTERASE"/>
    <property type="match status" value="1"/>
</dbReference>
<dbReference type="Gene3D" id="3.90.1140.10">
    <property type="entry name" value="Cyclic phosphodiesterase"/>
    <property type="match status" value="1"/>
</dbReference>
<dbReference type="InterPro" id="IPR009097">
    <property type="entry name" value="Cyclic_Pdiesterase"/>
</dbReference>
<dbReference type="HAMAP" id="MF_01940">
    <property type="entry name" value="RNA_CPDase"/>
    <property type="match status" value="1"/>
</dbReference>
<name>A0ABT5L4V6_9ALTE</name>
<evidence type="ECO:0000313" key="4">
    <source>
        <dbReference type="EMBL" id="MDC8832081.1"/>
    </source>
</evidence>
<feature type="active site" description="Proton acceptor" evidence="2">
    <location>
        <position position="135"/>
    </location>
</feature>
<dbReference type="Proteomes" id="UP001218788">
    <property type="component" value="Unassembled WGS sequence"/>
</dbReference>
<dbReference type="SUPFAM" id="SSF55144">
    <property type="entry name" value="LigT-like"/>
    <property type="match status" value="1"/>
</dbReference>
<accession>A0ABT5L4V6</accession>
<dbReference type="Pfam" id="PF02834">
    <property type="entry name" value="LigT_PEase"/>
    <property type="match status" value="1"/>
</dbReference>
<evidence type="ECO:0000256" key="2">
    <source>
        <dbReference type="HAMAP-Rule" id="MF_01940"/>
    </source>
</evidence>
<dbReference type="InterPro" id="IPR014051">
    <property type="entry name" value="Phosphoesterase_HXTX"/>
</dbReference>